<evidence type="ECO:0000313" key="2">
    <source>
        <dbReference type="EMBL" id="CAF2141516.1"/>
    </source>
</evidence>
<dbReference type="AlphaFoldDB" id="A0A816X3G7"/>
<evidence type="ECO:0000256" key="1">
    <source>
        <dbReference type="SAM" id="MobiDB-lite"/>
    </source>
</evidence>
<feature type="region of interest" description="Disordered" evidence="1">
    <location>
        <begin position="39"/>
        <end position="58"/>
    </location>
</feature>
<name>A0A816X3G7_BRANA</name>
<feature type="compositionally biased region" description="Basic and acidic residues" evidence="1">
    <location>
        <begin position="44"/>
        <end position="58"/>
    </location>
</feature>
<organism evidence="2">
    <name type="scientific">Brassica napus</name>
    <name type="common">Rape</name>
    <dbReference type="NCBI Taxonomy" id="3708"/>
    <lineage>
        <taxon>Eukaryota</taxon>
        <taxon>Viridiplantae</taxon>
        <taxon>Streptophyta</taxon>
        <taxon>Embryophyta</taxon>
        <taxon>Tracheophyta</taxon>
        <taxon>Spermatophyta</taxon>
        <taxon>Magnoliopsida</taxon>
        <taxon>eudicotyledons</taxon>
        <taxon>Gunneridae</taxon>
        <taxon>Pentapetalae</taxon>
        <taxon>rosids</taxon>
        <taxon>malvids</taxon>
        <taxon>Brassicales</taxon>
        <taxon>Brassicaceae</taxon>
        <taxon>Brassiceae</taxon>
        <taxon>Brassica</taxon>
    </lineage>
</organism>
<sequence>VTEHLKKSDRPPIASSIPPWSSCLGAELWRLESPWFQSRSTGDFGEKHDGEAGELHCP</sequence>
<dbReference type="EMBL" id="HG994356">
    <property type="protein sequence ID" value="CAF2141516.1"/>
    <property type="molecule type" value="Genomic_DNA"/>
</dbReference>
<reference evidence="2" key="1">
    <citation type="submission" date="2021-01" db="EMBL/GenBank/DDBJ databases">
        <authorList>
            <consortium name="Genoscope - CEA"/>
            <person name="William W."/>
        </authorList>
    </citation>
    <scope>NUCLEOTIDE SEQUENCE</scope>
</reference>
<proteinExistence type="predicted"/>
<dbReference type="Proteomes" id="UP001295469">
    <property type="component" value="Chromosome A02"/>
</dbReference>
<gene>
    <name evidence="2" type="ORF">DARMORV10_A02P25670.1</name>
</gene>
<protein>
    <submittedName>
        <fullName evidence="2">(rape) hypothetical protein</fullName>
    </submittedName>
</protein>
<accession>A0A816X3G7</accession>
<feature type="non-terminal residue" evidence="2">
    <location>
        <position position="1"/>
    </location>
</feature>